<evidence type="ECO:0000256" key="5">
    <source>
        <dbReference type="ARBA" id="ARBA00018863"/>
    </source>
</evidence>
<evidence type="ECO:0000256" key="2">
    <source>
        <dbReference type="ARBA" id="ARBA00004300"/>
    </source>
</evidence>
<dbReference type="GO" id="GO:0036064">
    <property type="term" value="C:ciliary basal body"/>
    <property type="evidence" value="ECO:0007669"/>
    <property type="project" value="TreeGrafter"/>
</dbReference>
<keyword evidence="11" id="KW-0969">Cilium</keyword>
<evidence type="ECO:0000313" key="16">
    <source>
        <dbReference type="EMBL" id="KOO30329.1"/>
    </source>
</evidence>
<feature type="region of interest" description="Disordered" evidence="15">
    <location>
        <begin position="1"/>
        <end position="21"/>
    </location>
</feature>
<evidence type="ECO:0000256" key="1">
    <source>
        <dbReference type="ARBA" id="ARBA00004120"/>
    </source>
</evidence>
<evidence type="ECO:0000256" key="7">
    <source>
        <dbReference type="ARBA" id="ARBA00022490"/>
    </source>
</evidence>
<dbReference type="PANTHER" id="PTHR13236">
    <property type="entry name" value="DYNEIN 2 LIGHT INTERMEDIATE CHAIN, ISOFORM 2"/>
    <property type="match status" value="1"/>
</dbReference>
<accession>A0A0M0JUX0</accession>
<evidence type="ECO:0000256" key="10">
    <source>
        <dbReference type="ARBA" id="ARBA00023017"/>
    </source>
</evidence>
<evidence type="ECO:0000256" key="4">
    <source>
        <dbReference type="ARBA" id="ARBA00006831"/>
    </source>
</evidence>
<dbReference type="SUPFAM" id="SSF52540">
    <property type="entry name" value="P-loop containing nucleoside triphosphate hydrolases"/>
    <property type="match status" value="1"/>
</dbReference>
<evidence type="ECO:0000256" key="13">
    <source>
        <dbReference type="ARBA" id="ARBA00023212"/>
    </source>
</evidence>
<keyword evidence="10" id="KW-0243">Dynein</keyword>
<comment type="subcellular location">
    <subcellularLocation>
        <location evidence="3">Cytoplasm</location>
        <location evidence="3">Cytoskeleton</location>
        <location evidence="3">Cilium axoneme</location>
    </subcellularLocation>
    <subcellularLocation>
        <location evidence="1">Cytoplasm</location>
        <location evidence="1">Cytoskeleton</location>
        <location evidence="1">Cilium basal body</location>
    </subcellularLocation>
    <subcellularLocation>
        <location evidence="2">Cytoplasm</location>
        <location evidence="2">Cytoskeleton</location>
        <location evidence="2">Microtubule organizing center</location>
        <location evidence="2">Centrosome</location>
    </subcellularLocation>
</comment>
<dbReference type="OrthoDB" id="10263060at2759"/>
<name>A0A0M0JUX0_9EUKA</name>
<evidence type="ECO:0000256" key="6">
    <source>
        <dbReference type="ARBA" id="ARBA00022473"/>
    </source>
</evidence>
<evidence type="ECO:0000256" key="8">
    <source>
        <dbReference type="ARBA" id="ARBA00022701"/>
    </source>
</evidence>
<evidence type="ECO:0000256" key="3">
    <source>
        <dbReference type="ARBA" id="ARBA00004430"/>
    </source>
</evidence>
<evidence type="ECO:0000256" key="11">
    <source>
        <dbReference type="ARBA" id="ARBA00023069"/>
    </source>
</evidence>
<evidence type="ECO:0000256" key="12">
    <source>
        <dbReference type="ARBA" id="ARBA00023175"/>
    </source>
</evidence>
<feature type="compositionally biased region" description="Low complexity" evidence="15">
    <location>
        <begin position="8"/>
        <end position="21"/>
    </location>
</feature>
<dbReference type="InterPro" id="IPR022780">
    <property type="entry name" value="Dynein_light_int_chain"/>
</dbReference>
<dbReference type="GO" id="GO:0035735">
    <property type="term" value="P:intraciliary transport involved in cilium assembly"/>
    <property type="evidence" value="ECO:0007669"/>
    <property type="project" value="InterPro"/>
</dbReference>
<sequence>MEGDFEPADGPVPAAAPSADSSIGPGDLFARIAATLPPPSEVSGAADFELLFVGSKSAGKSTLVNAFLQKDEVPKPSTPLEFRYARKTGATGQNIVANLWELAGAAELTSLLKVVLRPERLSSSAVAITLDLSEPENALATLLQWLGDLRRHVDAMVAELKQQGDKGAAVLASVRKARDQLWAEHPDAAIEAIEAVRPIGIPVVVLVNKWDAFEAAYVEGEYRKLVCRSLRFFAHQAGASLLCTRHKDKPSTAIVRNLLSHIAFGTAAIKTVQLDHSKALVVPASADTFAGIGKPPTVEGVFADSAADKFKAAWEATFPPKETKREAQDLTMVEAEQFAEETIDELRKQKRSELMRQRKEAEFEAKMTDAYQAAESLYSAH</sequence>
<dbReference type="GO" id="GO:0035721">
    <property type="term" value="P:intraciliary retrograde transport"/>
    <property type="evidence" value="ECO:0007669"/>
    <property type="project" value="InterPro"/>
</dbReference>
<keyword evidence="8" id="KW-0493">Microtubule</keyword>
<dbReference type="Pfam" id="PF05783">
    <property type="entry name" value="DLIC"/>
    <property type="match status" value="1"/>
</dbReference>
<organism evidence="16 17">
    <name type="scientific">Chrysochromulina tobinii</name>
    <dbReference type="NCBI Taxonomy" id="1460289"/>
    <lineage>
        <taxon>Eukaryota</taxon>
        <taxon>Haptista</taxon>
        <taxon>Haptophyta</taxon>
        <taxon>Prymnesiophyceae</taxon>
        <taxon>Prymnesiales</taxon>
        <taxon>Chrysochromulinaceae</taxon>
        <taxon>Chrysochromulina</taxon>
    </lineage>
</organism>
<dbReference type="GO" id="GO:0045504">
    <property type="term" value="F:dynein heavy chain binding"/>
    <property type="evidence" value="ECO:0007669"/>
    <property type="project" value="TreeGrafter"/>
</dbReference>
<gene>
    <name evidence="16" type="ORF">Ctob_002362</name>
</gene>
<evidence type="ECO:0000256" key="15">
    <source>
        <dbReference type="SAM" id="MobiDB-lite"/>
    </source>
</evidence>
<dbReference type="GO" id="GO:0005874">
    <property type="term" value="C:microtubule"/>
    <property type="evidence" value="ECO:0007669"/>
    <property type="project" value="UniProtKB-KW"/>
</dbReference>
<comment type="caution">
    <text evidence="16">The sequence shown here is derived from an EMBL/GenBank/DDBJ whole genome shotgun (WGS) entry which is preliminary data.</text>
</comment>
<dbReference type="GO" id="GO:0005930">
    <property type="term" value="C:axoneme"/>
    <property type="evidence" value="ECO:0007669"/>
    <property type="project" value="UniProtKB-SubCell"/>
</dbReference>
<dbReference type="GO" id="GO:0005813">
    <property type="term" value="C:centrosome"/>
    <property type="evidence" value="ECO:0007669"/>
    <property type="project" value="UniProtKB-SubCell"/>
</dbReference>
<proteinExistence type="inferred from homology"/>
<dbReference type="InterPro" id="IPR027417">
    <property type="entry name" value="P-loop_NTPase"/>
</dbReference>
<dbReference type="AlphaFoldDB" id="A0A0M0JUX0"/>
<dbReference type="Proteomes" id="UP000037460">
    <property type="component" value="Unassembled WGS sequence"/>
</dbReference>
<keyword evidence="17" id="KW-1185">Reference proteome</keyword>
<dbReference type="EMBL" id="JWZX01002246">
    <property type="protein sequence ID" value="KOO30329.1"/>
    <property type="molecule type" value="Genomic_DNA"/>
</dbReference>
<comment type="similarity">
    <text evidence="4">Belongs to the dynein light intermediate chain family.</text>
</comment>
<keyword evidence="6" id="KW-0217">Developmental protein</keyword>
<evidence type="ECO:0000256" key="14">
    <source>
        <dbReference type="ARBA" id="ARBA00023273"/>
    </source>
</evidence>
<dbReference type="GO" id="GO:0005868">
    <property type="term" value="C:cytoplasmic dynein complex"/>
    <property type="evidence" value="ECO:0007669"/>
    <property type="project" value="InterPro"/>
</dbReference>
<protein>
    <recommendedName>
        <fullName evidence="5">Cytoplasmic dynein 2 light intermediate chain 1</fullName>
    </recommendedName>
</protein>
<evidence type="ECO:0000313" key="17">
    <source>
        <dbReference type="Proteomes" id="UP000037460"/>
    </source>
</evidence>
<dbReference type="Gene3D" id="3.40.50.300">
    <property type="entry name" value="P-loop containing nucleotide triphosphate hydrolases"/>
    <property type="match status" value="1"/>
</dbReference>
<dbReference type="InterPro" id="IPR040045">
    <property type="entry name" value="DYNC2LI1"/>
</dbReference>
<evidence type="ECO:0000256" key="9">
    <source>
        <dbReference type="ARBA" id="ARBA00022794"/>
    </source>
</evidence>
<keyword evidence="7" id="KW-0963">Cytoplasm</keyword>
<keyword evidence="14" id="KW-0966">Cell projection</keyword>
<dbReference type="PANTHER" id="PTHR13236:SF0">
    <property type="entry name" value="CYTOPLASMIC DYNEIN 2 LIGHT INTERMEDIATE CHAIN 1"/>
    <property type="match status" value="1"/>
</dbReference>
<reference evidence="17" key="1">
    <citation type="journal article" date="2015" name="PLoS Genet.">
        <title>Genome Sequence and Transcriptome Analyses of Chrysochromulina tobin: Metabolic Tools for Enhanced Algal Fitness in the Prominent Order Prymnesiales (Haptophyceae).</title>
        <authorList>
            <person name="Hovde B.T."/>
            <person name="Deodato C.R."/>
            <person name="Hunsperger H.M."/>
            <person name="Ryken S.A."/>
            <person name="Yost W."/>
            <person name="Jha R.K."/>
            <person name="Patterson J."/>
            <person name="Monnat R.J. Jr."/>
            <person name="Barlow S.B."/>
            <person name="Starkenburg S.R."/>
            <person name="Cattolico R.A."/>
        </authorList>
    </citation>
    <scope>NUCLEOTIDE SEQUENCE</scope>
    <source>
        <strain evidence="17">CCMP291</strain>
    </source>
</reference>
<keyword evidence="9" id="KW-0970">Cilium biogenesis/degradation</keyword>
<keyword evidence="13" id="KW-0206">Cytoskeleton</keyword>
<keyword evidence="12" id="KW-0505">Motor protein</keyword>